<sequence>MNAADRQLLLQVVYDRAGRGTLVRLSWFIGFLGLVQLISKHFNQPAFGEVPLLFLSSCLAYLWCGAFVKNAIQQNSPSNAVLVPGLRRRLMRMTVYFYVAATLLTGVLSWLLLDRPSYGLLLGAVFSVYVLYAQRHSGLNFLPVAVIIASTWVSRHPVDELLAAVDRIGELPITVIGLLLLALMGWHAVHMLFLHGGDRHWAWHHRHIRQLARANGRTVNTAPGCGLRWLAWLRTPYNLALRADSRRGAGRGRQMLHSLGLPAYDGGAIGYALVSAVVMALVGRYVASKGDVVVTMICSTMMQGMLMMSVLIYAATVASQAVRYGGEQGLFRLSPAAPATGQFNRVLLGTLLFRCLRLWLISAVAAIAIDAAVLGQFELRGITYALAMLMLPFSVMLLRDYASAAAQPNTVLTVATTTLVVLAYIALAGLDQKYPGLPLFWLGSIVWAATAVTLVLRWRRWGAAPVLLPAGRLAA</sequence>
<feature type="transmembrane region" description="Helical" evidence="1">
    <location>
        <begin position="117"/>
        <end position="132"/>
    </location>
</feature>
<feature type="transmembrane region" description="Helical" evidence="1">
    <location>
        <begin position="381"/>
        <end position="398"/>
    </location>
</feature>
<proteinExistence type="predicted"/>
<evidence type="ECO:0000313" key="2">
    <source>
        <dbReference type="EMBL" id="MYM66952.1"/>
    </source>
</evidence>
<name>A0A7X4KBG5_9BURK</name>
<keyword evidence="3" id="KW-1185">Reference proteome</keyword>
<feature type="transmembrane region" description="Helical" evidence="1">
    <location>
        <begin position="263"/>
        <end position="286"/>
    </location>
</feature>
<feature type="transmembrane region" description="Helical" evidence="1">
    <location>
        <begin position="355"/>
        <end position="375"/>
    </location>
</feature>
<dbReference type="EMBL" id="WWCK01000003">
    <property type="protein sequence ID" value="MYM66952.1"/>
    <property type="molecule type" value="Genomic_DNA"/>
</dbReference>
<comment type="caution">
    <text evidence="2">The sequence shown here is derived from an EMBL/GenBank/DDBJ whole genome shotgun (WGS) entry which is preliminary data.</text>
</comment>
<feature type="transmembrane region" description="Helical" evidence="1">
    <location>
        <begin position="139"/>
        <end position="155"/>
    </location>
</feature>
<dbReference type="RefSeq" id="WP_161013534.1">
    <property type="nucleotide sequence ID" value="NZ_WWCK01000003.1"/>
</dbReference>
<evidence type="ECO:0000313" key="3">
    <source>
        <dbReference type="Proteomes" id="UP000450012"/>
    </source>
</evidence>
<organism evidence="2 3">
    <name type="scientific">Duganella rivi</name>
    <dbReference type="NCBI Taxonomy" id="2666083"/>
    <lineage>
        <taxon>Bacteria</taxon>
        <taxon>Pseudomonadati</taxon>
        <taxon>Pseudomonadota</taxon>
        <taxon>Betaproteobacteria</taxon>
        <taxon>Burkholderiales</taxon>
        <taxon>Oxalobacteraceae</taxon>
        <taxon>Telluria group</taxon>
        <taxon>Duganella</taxon>
    </lineage>
</organism>
<feature type="transmembrane region" description="Helical" evidence="1">
    <location>
        <begin position="439"/>
        <end position="458"/>
    </location>
</feature>
<feature type="transmembrane region" description="Helical" evidence="1">
    <location>
        <begin position="292"/>
        <end position="314"/>
    </location>
</feature>
<accession>A0A7X4KBG5</accession>
<evidence type="ECO:0000256" key="1">
    <source>
        <dbReference type="SAM" id="Phobius"/>
    </source>
</evidence>
<keyword evidence="1" id="KW-1133">Transmembrane helix</keyword>
<gene>
    <name evidence="2" type="ORF">GTP45_08945</name>
</gene>
<protein>
    <submittedName>
        <fullName evidence="2">Uncharacterized protein</fullName>
    </submittedName>
</protein>
<reference evidence="2 3" key="1">
    <citation type="submission" date="2019-12" db="EMBL/GenBank/DDBJ databases">
        <title>Novel species isolated from a subtropical stream in China.</title>
        <authorList>
            <person name="Lu H."/>
        </authorList>
    </citation>
    <scope>NUCLEOTIDE SEQUENCE [LARGE SCALE GENOMIC DNA]</scope>
    <source>
        <strain evidence="2 3">FT55W</strain>
    </source>
</reference>
<keyword evidence="1" id="KW-0472">Membrane</keyword>
<feature type="transmembrane region" description="Helical" evidence="1">
    <location>
        <begin position="410"/>
        <end position="427"/>
    </location>
</feature>
<dbReference type="Proteomes" id="UP000450012">
    <property type="component" value="Unassembled WGS sequence"/>
</dbReference>
<dbReference type="AlphaFoldDB" id="A0A7X4KBG5"/>
<feature type="transmembrane region" description="Helical" evidence="1">
    <location>
        <begin position="21"/>
        <end position="38"/>
    </location>
</feature>
<feature type="transmembrane region" description="Helical" evidence="1">
    <location>
        <begin position="50"/>
        <end position="72"/>
    </location>
</feature>
<feature type="transmembrane region" description="Helical" evidence="1">
    <location>
        <begin position="175"/>
        <end position="194"/>
    </location>
</feature>
<keyword evidence="1" id="KW-0812">Transmembrane</keyword>
<feature type="transmembrane region" description="Helical" evidence="1">
    <location>
        <begin position="93"/>
        <end position="111"/>
    </location>
</feature>